<accession>A0AA43RKI1</accession>
<name>A0AA43RKI1_9LACT</name>
<evidence type="ECO:0000256" key="1">
    <source>
        <dbReference type="ARBA" id="ARBA00004141"/>
    </source>
</evidence>
<evidence type="ECO:0000256" key="6">
    <source>
        <dbReference type="SAM" id="Phobius"/>
    </source>
</evidence>
<dbReference type="InterPro" id="IPR005226">
    <property type="entry name" value="UPF0014_fam"/>
</dbReference>
<organism evidence="7 8">
    <name type="scientific">Atopococcus tabaci</name>
    <dbReference type="NCBI Taxonomy" id="269774"/>
    <lineage>
        <taxon>Bacteria</taxon>
        <taxon>Bacillati</taxon>
        <taxon>Bacillota</taxon>
        <taxon>Bacilli</taxon>
        <taxon>Lactobacillales</taxon>
        <taxon>Carnobacteriaceae</taxon>
        <taxon>Atopococcus</taxon>
    </lineage>
</organism>
<evidence type="ECO:0000313" key="7">
    <source>
        <dbReference type="EMBL" id="MDO5456822.1"/>
    </source>
</evidence>
<evidence type="ECO:0000256" key="5">
    <source>
        <dbReference type="ARBA" id="ARBA00023136"/>
    </source>
</evidence>
<dbReference type="PANTHER" id="PTHR30028">
    <property type="entry name" value="UPF0014 INNER MEMBRANE PROTEIN YBBM-RELATED"/>
    <property type="match status" value="1"/>
</dbReference>
<keyword evidence="8" id="KW-1185">Reference proteome</keyword>
<keyword evidence="5 6" id="KW-0472">Membrane</keyword>
<comment type="subcellular location">
    <subcellularLocation>
        <location evidence="1">Membrane</location>
        <topology evidence="1">Multi-pass membrane protein</topology>
    </subcellularLocation>
</comment>
<keyword evidence="3 6" id="KW-0812">Transmembrane</keyword>
<evidence type="ECO:0000256" key="2">
    <source>
        <dbReference type="ARBA" id="ARBA00005268"/>
    </source>
</evidence>
<evidence type="ECO:0000256" key="3">
    <source>
        <dbReference type="ARBA" id="ARBA00022692"/>
    </source>
</evidence>
<dbReference type="EMBL" id="JAUNQW010000001">
    <property type="protein sequence ID" value="MDO5456822.1"/>
    <property type="molecule type" value="Genomic_DNA"/>
</dbReference>
<gene>
    <name evidence="7" type="primary">fetB</name>
    <name evidence="7" type="ORF">Q4F26_00615</name>
</gene>
<evidence type="ECO:0000313" key="8">
    <source>
        <dbReference type="Proteomes" id="UP001171751"/>
    </source>
</evidence>
<feature type="transmembrane region" description="Helical" evidence="6">
    <location>
        <begin position="6"/>
        <end position="24"/>
    </location>
</feature>
<evidence type="ECO:0000256" key="4">
    <source>
        <dbReference type="ARBA" id="ARBA00022989"/>
    </source>
</evidence>
<dbReference type="GO" id="GO:0005886">
    <property type="term" value="C:plasma membrane"/>
    <property type="evidence" value="ECO:0007669"/>
    <property type="project" value="TreeGrafter"/>
</dbReference>
<sequence length="258" mass="28448">MSNLMISPWSLVISFVLVLIAMAISQKEKLGLTKEIFWSIFRMVVQLIIVGYLLTAIFEVDSFWVTLASIIIMVVNAAWNASRRAKGLTNAFKYSLIALFLSVAVTLSILVLSGAINFVPSQVIPINGMIIGNGMNVMGLSFRNLENQFYSNRQEVQEKLALGANKKQASKPIITEAIKGSLQPTLDTTKTVGLVALPGMMTGLIIAGVDPMDAIMYQILVYFMLMSAASIASVVGVYFSYHEYFTNYGQLIVRPRQE</sequence>
<comment type="caution">
    <text evidence="7">The sequence shown here is derived from an EMBL/GenBank/DDBJ whole genome shotgun (WGS) entry which is preliminary data.</text>
</comment>
<keyword evidence="4 6" id="KW-1133">Transmembrane helix</keyword>
<feature type="transmembrane region" description="Helical" evidence="6">
    <location>
        <begin position="221"/>
        <end position="241"/>
    </location>
</feature>
<comment type="similarity">
    <text evidence="2">Belongs to the UPF0014 family.</text>
</comment>
<feature type="transmembrane region" description="Helical" evidence="6">
    <location>
        <begin position="63"/>
        <end position="82"/>
    </location>
</feature>
<proteinExistence type="inferred from homology"/>
<dbReference type="PANTHER" id="PTHR30028:SF0">
    <property type="entry name" value="PROTEIN ALUMINUM SENSITIVE 3"/>
    <property type="match status" value="1"/>
</dbReference>
<feature type="transmembrane region" description="Helical" evidence="6">
    <location>
        <begin position="94"/>
        <end position="119"/>
    </location>
</feature>
<dbReference type="AlphaFoldDB" id="A0AA43RKI1"/>
<reference evidence="7" key="1">
    <citation type="submission" date="2023-07" db="EMBL/GenBank/DDBJ databases">
        <title>Between Cages and Wild: Unraveling the Impact of Captivity on Animal Microbiomes and Antimicrobial Resistance.</title>
        <authorList>
            <person name="Schmartz G.P."/>
            <person name="Rehner J."/>
            <person name="Schuff M.J."/>
            <person name="Becker S.L."/>
            <person name="Kravczyk M."/>
            <person name="Gurevich A."/>
            <person name="Francke R."/>
            <person name="Mueller R."/>
            <person name="Keller V."/>
            <person name="Keller A."/>
        </authorList>
    </citation>
    <scope>NUCLEOTIDE SEQUENCE</scope>
    <source>
        <strain evidence="7">S39M_St_73</strain>
    </source>
</reference>
<dbReference type="Proteomes" id="UP001171751">
    <property type="component" value="Unassembled WGS sequence"/>
</dbReference>
<dbReference type="Pfam" id="PF03649">
    <property type="entry name" value="UPF0014"/>
    <property type="match status" value="1"/>
</dbReference>
<feature type="transmembrane region" description="Helical" evidence="6">
    <location>
        <begin position="191"/>
        <end position="209"/>
    </location>
</feature>
<protein>
    <submittedName>
        <fullName evidence="7">Iron export ABC transporter permease subunit FetB</fullName>
    </submittedName>
</protein>
<feature type="transmembrane region" description="Helical" evidence="6">
    <location>
        <begin position="36"/>
        <end position="57"/>
    </location>
</feature>